<dbReference type="EMBL" id="JAGGKS010000015">
    <property type="protein sequence ID" value="MBP1927429.1"/>
    <property type="molecule type" value="Genomic_DNA"/>
</dbReference>
<evidence type="ECO:0000313" key="4">
    <source>
        <dbReference type="Proteomes" id="UP001519342"/>
    </source>
</evidence>
<dbReference type="RefSeq" id="WP_209513134.1">
    <property type="nucleotide sequence ID" value="NZ_JAGGKS010000015.1"/>
</dbReference>
<gene>
    <name evidence="3" type="ORF">J2Z76_003331</name>
</gene>
<keyword evidence="4" id="KW-1185">Reference proteome</keyword>
<keyword evidence="3" id="KW-0808">Transferase</keyword>
<dbReference type="SUPFAM" id="SSF53448">
    <property type="entry name" value="Nucleotide-diphospho-sugar transferases"/>
    <property type="match status" value="1"/>
</dbReference>
<dbReference type="InterPro" id="IPR025877">
    <property type="entry name" value="MobA-like_NTP_Trfase"/>
</dbReference>
<sequence>MKKNKIGVVIVAGGLSSRMKAFKPLLTIGNKTMIETTIENYMFLGATEIVVVTGYRENDIKEKLKNYKISFVKNENYESTQMFDSVCIGLGNLKEKVDMVFISPSDSPFVQNFTLKSMIKEMEITDELSFNIIQPNYAGKKGHPILLRQEAISGILGYDGTMGLQGAIAKMNSSCKNIAFVDPGIIMDADIKNDFLKLIEYNENKNCPSYELCEEIQNYFQLPEEVKLHSNKVLEVAVNFCDSLYEKGILLNRKNVIAASLLHDIAKGMTKHADVGAKWLLDMGYEEVSKIVAEHMELNTISEVPTEKEVVYLADKLVKANNVVTIQQRFAYKEELYKNNKTAMEAIKKRKAQALYISNMIFELCKVNKFNVDNSIEINLNLIS</sequence>
<name>A0ABS4GIE1_9FIRM</name>
<dbReference type="CDD" id="cd04182">
    <property type="entry name" value="GT_2_like_f"/>
    <property type="match status" value="1"/>
</dbReference>
<dbReference type="Proteomes" id="UP001519342">
    <property type="component" value="Unassembled WGS sequence"/>
</dbReference>
<dbReference type="InterPro" id="IPR054703">
    <property type="entry name" value="Mop-rel"/>
</dbReference>
<evidence type="ECO:0000259" key="2">
    <source>
        <dbReference type="Pfam" id="PF12804"/>
    </source>
</evidence>
<dbReference type="PANTHER" id="PTHR43777:SF1">
    <property type="entry name" value="MOLYBDENUM COFACTOR CYTIDYLYLTRANSFERASE"/>
    <property type="match status" value="1"/>
</dbReference>
<evidence type="ECO:0000313" key="3">
    <source>
        <dbReference type="EMBL" id="MBP1927429.1"/>
    </source>
</evidence>
<evidence type="ECO:0000259" key="1">
    <source>
        <dbReference type="Pfam" id="PF01966"/>
    </source>
</evidence>
<dbReference type="Pfam" id="PF01966">
    <property type="entry name" value="HD"/>
    <property type="match status" value="1"/>
</dbReference>
<comment type="caution">
    <text evidence="3">The sequence shown here is derived from an EMBL/GenBank/DDBJ whole genome shotgun (WGS) entry which is preliminary data.</text>
</comment>
<dbReference type="InterPro" id="IPR006674">
    <property type="entry name" value="HD_domain"/>
</dbReference>
<protein>
    <submittedName>
        <fullName evidence="3">CTP:molybdopterin cytidylyltransferase MocA</fullName>
    </submittedName>
</protein>
<proteinExistence type="predicted"/>
<dbReference type="PANTHER" id="PTHR43777">
    <property type="entry name" value="MOLYBDENUM COFACTOR CYTIDYLYLTRANSFERASE"/>
    <property type="match status" value="1"/>
</dbReference>
<dbReference type="SUPFAM" id="SSF109604">
    <property type="entry name" value="HD-domain/PDEase-like"/>
    <property type="match status" value="1"/>
</dbReference>
<feature type="domain" description="MobA-like NTP transferase" evidence="2">
    <location>
        <begin position="8"/>
        <end position="170"/>
    </location>
</feature>
<dbReference type="InterPro" id="IPR003607">
    <property type="entry name" value="HD/PDEase_dom"/>
</dbReference>
<dbReference type="InterPro" id="IPR029044">
    <property type="entry name" value="Nucleotide-diphossugar_trans"/>
</dbReference>
<dbReference type="Gene3D" id="1.10.3210.10">
    <property type="entry name" value="Hypothetical protein af1432"/>
    <property type="match status" value="1"/>
</dbReference>
<accession>A0ABS4GIE1</accession>
<dbReference type="Pfam" id="PF12804">
    <property type="entry name" value="NTP_transf_3"/>
    <property type="match status" value="1"/>
</dbReference>
<organism evidence="3 4">
    <name type="scientific">Sedimentibacter acidaminivorans</name>
    <dbReference type="NCBI Taxonomy" id="913099"/>
    <lineage>
        <taxon>Bacteria</taxon>
        <taxon>Bacillati</taxon>
        <taxon>Bacillota</taxon>
        <taxon>Tissierellia</taxon>
        <taxon>Sedimentibacter</taxon>
    </lineage>
</organism>
<dbReference type="GO" id="GO:0016779">
    <property type="term" value="F:nucleotidyltransferase activity"/>
    <property type="evidence" value="ECO:0007669"/>
    <property type="project" value="UniProtKB-KW"/>
</dbReference>
<dbReference type="Gene3D" id="3.90.550.10">
    <property type="entry name" value="Spore Coat Polysaccharide Biosynthesis Protein SpsA, Chain A"/>
    <property type="match status" value="1"/>
</dbReference>
<dbReference type="CDD" id="cd00077">
    <property type="entry name" value="HDc"/>
    <property type="match status" value="1"/>
</dbReference>
<feature type="domain" description="HD" evidence="1">
    <location>
        <begin position="229"/>
        <end position="317"/>
    </location>
</feature>
<dbReference type="NCBIfam" id="NF045665">
    <property type="entry name" value="NTPtran_DVU1551"/>
    <property type="match status" value="1"/>
</dbReference>
<reference evidence="3 4" key="1">
    <citation type="submission" date="2021-03" db="EMBL/GenBank/DDBJ databases">
        <title>Genomic Encyclopedia of Type Strains, Phase IV (KMG-IV): sequencing the most valuable type-strain genomes for metagenomic binning, comparative biology and taxonomic classification.</title>
        <authorList>
            <person name="Goeker M."/>
        </authorList>
    </citation>
    <scope>NUCLEOTIDE SEQUENCE [LARGE SCALE GENOMIC DNA]</scope>
    <source>
        <strain evidence="3 4">DSM 24004</strain>
    </source>
</reference>
<keyword evidence="3" id="KW-0548">Nucleotidyltransferase</keyword>